<dbReference type="Proteomes" id="UP001050691">
    <property type="component" value="Unassembled WGS sequence"/>
</dbReference>
<feature type="region of interest" description="Disordered" evidence="1">
    <location>
        <begin position="292"/>
        <end position="346"/>
    </location>
</feature>
<feature type="region of interest" description="Disordered" evidence="1">
    <location>
        <begin position="186"/>
        <end position="276"/>
    </location>
</feature>
<feature type="domain" description="Rab-GAP TBC" evidence="2">
    <location>
        <begin position="375"/>
        <end position="565"/>
    </location>
</feature>
<organism evidence="3 4">
    <name type="scientific">Clathrus columnatus</name>
    <dbReference type="NCBI Taxonomy" id="1419009"/>
    <lineage>
        <taxon>Eukaryota</taxon>
        <taxon>Fungi</taxon>
        <taxon>Dikarya</taxon>
        <taxon>Basidiomycota</taxon>
        <taxon>Agaricomycotina</taxon>
        <taxon>Agaricomycetes</taxon>
        <taxon>Phallomycetidae</taxon>
        <taxon>Phallales</taxon>
        <taxon>Clathraceae</taxon>
        <taxon>Clathrus</taxon>
    </lineage>
</organism>
<dbReference type="GO" id="GO:0031267">
    <property type="term" value="F:small GTPase binding"/>
    <property type="evidence" value="ECO:0007669"/>
    <property type="project" value="TreeGrafter"/>
</dbReference>
<dbReference type="Gene3D" id="1.10.472.80">
    <property type="entry name" value="Ypt/Rab-GAP domain of gyp1p, domain 3"/>
    <property type="match status" value="1"/>
</dbReference>
<dbReference type="InterPro" id="IPR000195">
    <property type="entry name" value="Rab-GAP-TBC_dom"/>
</dbReference>
<dbReference type="Pfam" id="PF00566">
    <property type="entry name" value="RabGAP-TBC"/>
    <property type="match status" value="1"/>
</dbReference>
<accession>A0AAV5AJN3</accession>
<feature type="compositionally biased region" description="Low complexity" evidence="1">
    <location>
        <begin position="206"/>
        <end position="223"/>
    </location>
</feature>
<dbReference type="PROSITE" id="PS50086">
    <property type="entry name" value="TBC_RABGAP"/>
    <property type="match status" value="1"/>
</dbReference>
<dbReference type="Gene3D" id="1.10.8.270">
    <property type="entry name" value="putative rabgap domain of human tbc1 domain family member 14 like domains"/>
    <property type="match status" value="1"/>
</dbReference>
<dbReference type="SUPFAM" id="SSF47923">
    <property type="entry name" value="Ypt/Rab-GAP domain of gyp1p"/>
    <property type="match status" value="2"/>
</dbReference>
<reference evidence="3" key="1">
    <citation type="submission" date="2021-10" db="EMBL/GenBank/DDBJ databases">
        <title>De novo Genome Assembly of Clathrus columnatus (Basidiomycota, Fungi) Using Illumina and Nanopore Sequence Data.</title>
        <authorList>
            <person name="Ogiso-Tanaka E."/>
            <person name="Itagaki H."/>
            <person name="Hosoya T."/>
            <person name="Hosaka K."/>
        </authorList>
    </citation>
    <scope>NUCLEOTIDE SEQUENCE</scope>
    <source>
        <strain evidence="3">MO-923</strain>
    </source>
</reference>
<dbReference type="EMBL" id="BPWL01000008">
    <property type="protein sequence ID" value="GJJ13151.1"/>
    <property type="molecule type" value="Genomic_DNA"/>
</dbReference>
<feature type="compositionally biased region" description="Low complexity" evidence="1">
    <location>
        <begin position="240"/>
        <end position="266"/>
    </location>
</feature>
<gene>
    <name evidence="3" type="ORF">Clacol_007402</name>
</gene>
<proteinExistence type="predicted"/>
<sequence>MSVATILKPTTHDIVQHRHSLQLRSSSEDTALNIFSMYSTRPSIDSQRPLSYIIENPQGGENNDNLVVSTSTGNAQSHIRDLLNSTKQEILPEPAPGEDADSFHVRSTYAQLEVHGVPGDGFLDGIELTRTRSNAIRTKLDVLSRTSPEDELKFLSMVDRYGFYQPANSQTDRIAFLSAASLAKRLSPVPSPSKSVSKTPSKEGGSSKTKVSPSRPSVPRSFSPAPPTLTVPNTSRARSRSASPISSHSRSLSLSSPQLPASSPSSANPPPPRHEFSRLSKWHRMLVPLPEPVGSSQSFSQPYPSLNSSPSRSHSHSPSTSTDPHSHGQAAGHMPSTSSQLSGQPSTPIYGGGNVLYWTINPRKEHKFRERVFKGIPDAWRAAAWGIMFEKFAGVERHRFEILKQDYFDSLDKPSPFDIQIDLDVPRTISGHITFRTRYGSGQRALFRVLHAFSLRCSECGYVQGMGPIAATLLLYFEPEKAYAIMVILHERYGMHDLVQPGFPGLLEAIYVMERVVSEKMPGVYEKKNMISSTSYTTKWFITLFANTVPFQTQLRLWDVFFLEGKDALVMASVGILWVFRDTLQSPNSSFETILSLLSSFFVPEDEDKLLAWMEAALGDWKLREQMKQWRAEWKEKGLSGGLEFL</sequence>
<feature type="compositionally biased region" description="Polar residues" evidence="1">
    <location>
        <begin position="335"/>
        <end position="346"/>
    </location>
</feature>
<feature type="compositionally biased region" description="Polar residues" evidence="1">
    <location>
        <begin position="294"/>
        <end position="303"/>
    </location>
</feature>
<name>A0AAV5AJN3_9AGAM</name>
<evidence type="ECO:0000313" key="3">
    <source>
        <dbReference type="EMBL" id="GJJ13151.1"/>
    </source>
</evidence>
<protein>
    <recommendedName>
        <fullName evidence="2">Rab-GAP TBC domain-containing protein</fullName>
    </recommendedName>
</protein>
<dbReference type="AlphaFoldDB" id="A0AAV5AJN3"/>
<dbReference type="GO" id="GO:0005096">
    <property type="term" value="F:GTPase activator activity"/>
    <property type="evidence" value="ECO:0007669"/>
    <property type="project" value="TreeGrafter"/>
</dbReference>
<evidence type="ECO:0000313" key="4">
    <source>
        <dbReference type="Proteomes" id="UP001050691"/>
    </source>
</evidence>
<comment type="caution">
    <text evidence="3">The sequence shown here is derived from an EMBL/GenBank/DDBJ whole genome shotgun (WGS) entry which is preliminary data.</text>
</comment>
<feature type="compositionally biased region" description="Low complexity" evidence="1">
    <location>
        <begin position="304"/>
        <end position="323"/>
    </location>
</feature>
<evidence type="ECO:0000259" key="2">
    <source>
        <dbReference type="PROSITE" id="PS50086"/>
    </source>
</evidence>
<dbReference type="FunFam" id="1.10.8.270:FF:000023">
    <property type="entry name" value="TBC domain-containing protein C1778.09"/>
    <property type="match status" value="1"/>
</dbReference>
<evidence type="ECO:0000256" key="1">
    <source>
        <dbReference type="SAM" id="MobiDB-lite"/>
    </source>
</evidence>
<dbReference type="PANTHER" id="PTHR47219:SF9">
    <property type="entry name" value="GTPASE ACTIVATING PROTEIN AND CENTROSOME-ASSOCIATED, ISOFORM B"/>
    <property type="match status" value="1"/>
</dbReference>
<dbReference type="InterPro" id="IPR035969">
    <property type="entry name" value="Rab-GAP_TBC_sf"/>
</dbReference>
<dbReference type="SMART" id="SM00164">
    <property type="entry name" value="TBC"/>
    <property type="match status" value="1"/>
</dbReference>
<dbReference type="InterPro" id="IPR050302">
    <property type="entry name" value="Rab_GAP_TBC_domain"/>
</dbReference>
<dbReference type="PANTHER" id="PTHR47219">
    <property type="entry name" value="RAB GTPASE-ACTIVATING PROTEIN 1-LIKE"/>
    <property type="match status" value="1"/>
</dbReference>
<keyword evidence="4" id="KW-1185">Reference proteome</keyword>